<organism evidence="2 3">
    <name type="scientific">Multifurca ochricompacta</name>
    <dbReference type="NCBI Taxonomy" id="376703"/>
    <lineage>
        <taxon>Eukaryota</taxon>
        <taxon>Fungi</taxon>
        <taxon>Dikarya</taxon>
        <taxon>Basidiomycota</taxon>
        <taxon>Agaricomycotina</taxon>
        <taxon>Agaricomycetes</taxon>
        <taxon>Russulales</taxon>
        <taxon>Russulaceae</taxon>
        <taxon>Multifurca</taxon>
    </lineage>
</organism>
<evidence type="ECO:0000313" key="3">
    <source>
        <dbReference type="Proteomes" id="UP001203297"/>
    </source>
</evidence>
<keyword evidence="3" id="KW-1185">Reference proteome</keyword>
<dbReference type="EMBL" id="WTXG01000093">
    <property type="protein sequence ID" value="KAI0293616.1"/>
    <property type="molecule type" value="Genomic_DNA"/>
</dbReference>
<protein>
    <submittedName>
        <fullName evidence="2">Uncharacterized protein</fullName>
    </submittedName>
</protein>
<sequence>MLKTKVKVLDIKLQVRQDEFFSDLLPYDACHLIAIKFNDRFLHHNLLSVRRHAVGKISREHRRYERSEMGPSSRERTPAAH</sequence>
<feature type="region of interest" description="Disordered" evidence="1">
    <location>
        <begin position="60"/>
        <end position="81"/>
    </location>
</feature>
<accession>A0AAD4LXN8</accession>
<gene>
    <name evidence="2" type="ORF">B0F90DRAFT_1761885</name>
</gene>
<reference evidence="2" key="1">
    <citation type="journal article" date="2022" name="New Phytol.">
        <title>Evolutionary transition to the ectomycorrhizal habit in the genomes of a hyperdiverse lineage of mushroom-forming fungi.</title>
        <authorList>
            <person name="Looney B."/>
            <person name="Miyauchi S."/>
            <person name="Morin E."/>
            <person name="Drula E."/>
            <person name="Courty P.E."/>
            <person name="Kohler A."/>
            <person name="Kuo A."/>
            <person name="LaButti K."/>
            <person name="Pangilinan J."/>
            <person name="Lipzen A."/>
            <person name="Riley R."/>
            <person name="Andreopoulos W."/>
            <person name="He G."/>
            <person name="Johnson J."/>
            <person name="Nolan M."/>
            <person name="Tritt A."/>
            <person name="Barry K.W."/>
            <person name="Grigoriev I.V."/>
            <person name="Nagy L.G."/>
            <person name="Hibbett D."/>
            <person name="Henrissat B."/>
            <person name="Matheny P.B."/>
            <person name="Labbe J."/>
            <person name="Martin F.M."/>
        </authorList>
    </citation>
    <scope>NUCLEOTIDE SEQUENCE</scope>
    <source>
        <strain evidence="2">BPL690</strain>
    </source>
</reference>
<proteinExistence type="predicted"/>
<dbReference type="Proteomes" id="UP001203297">
    <property type="component" value="Unassembled WGS sequence"/>
</dbReference>
<feature type="compositionally biased region" description="Basic and acidic residues" evidence="1">
    <location>
        <begin position="62"/>
        <end position="81"/>
    </location>
</feature>
<evidence type="ECO:0000256" key="1">
    <source>
        <dbReference type="SAM" id="MobiDB-lite"/>
    </source>
</evidence>
<comment type="caution">
    <text evidence="2">The sequence shown here is derived from an EMBL/GenBank/DDBJ whole genome shotgun (WGS) entry which is preliminary data.</text>
</comment>
<evidence type="ECO:0000313" key="2">
    <source>
        <dbReference type="EMBL" id="KAI0293616.1"/>
    </source>
</evidence>
<dbReference type="AlphaFoldDB" id="A0AAD4LXN8"/>
<name>A0AAD4LXN8_9AGAM</name>